<dbReference type="AlphaFoldDB" id="A0A0W8CX06"/>
<reference evidence="3 4" key="1">
    <citation type="submission" date="2015-11" db="EMBL/GenBank/DDBJ databases">
        <title>Genomes and virulence difference between two physiological races of Phytophthora nicotianae.</title>
        <authorList>
            <person name="Liu H."/>
            <person name="Ma X."/>
            <person name="Yu H."/>
            <person name="Fang D."/>
            <person name="Li Y."/>
            <person name="Wang X."/>
            <person name="Wang W."/>
            <person name="Dong Y."/>
            <person name="Xiao B."/>
        </authorList>
    </citation>
    <scope>NUCLEOTIDE SEQUENCE [LARGE SCALE GENOMIC DNA]</scope>
    <source>
        <strain evidence="3">race 0</strain>
        <strain evidence="1">Race 0</strain>
        <strain evidence="4">race 1</strain>
        <strain evidence="2">Race 1</strain>
    </source>
</reference>
<name>A0A0W8CX06_PHYNI</name>
<dbReference type="Proteomes" id="UP000052943">
    <property type="component" value="Unassembled WGS sequence"/>
</dbReference>
<comment type="caution">
    <text evidence="2">The sequence shown here is derived from an EMBL/GenBank/DDBJ whole genome shotgun (WGS) entry which is preliminary data.</text>
</comment>
<accession>A0A0W8CX06</accession>
<organism evidence="2 4">
    <name type="scientific">Phytophthora nicotianae</name>
    <name type="common">Potato buckeye rot agent</name>
    <name type="synonym">Phytophthora parasitica</name>
    <dbReference type="NCBI Taxonomy" id="4792"/>
    <lineage>
        <taxon>Eukaryota</taxon>
        <taxon>Sar</taxon>
        <taxon>Stramenopiles</taxon>
        <taxon>Oomycota</taxon>
        <taxon>Peronosporomycetes</taxon>
        <taxon>Peronosporales</taxon>
        <taxon>Peronosporaceae</taxon>
        <taxon>Phytophthora</taxon>
    </lineage>
</organism>
<gene>
    <name evidence="1" type="ORF">AM587_10001666</name>
    <name evidence="2" type="ORF">AM588_10001906</name>
</gene>
<dbReference type="OrthoDB" id="128020at2759"/>
<dbReference type="EMBL" id="LNFP01000916">
    <property type="protein sequence ID" value="KUF88718.1"/>
    <property type="molecule type" value="Genomic_DNA"/>
</dbReference>
<evidence type="ECO:0000313" key="3">
    <source>
        <dbReference type="Proteomes" id="UP000052943"/>
    </source>
</evidence>
<proteinExistence type="predicted"/>
<sequence>MSLPPIINSPLFNSSYFNSSNGYLTLTTGDQRYLRLGGAGSLSALNVIGNMNCGSLTINGSSLDLSGLGYLSGVTPGAASASKSLVLDSSSNISVINSLQTTTVILGSSTLTSTEASYLIGLTTGVAQANKAITVNGSLNVSGINNLSASGITGTIQTASQPNITALGSLTLPASLTITNGTTPISITNTTSSSSFNVTIQNSGRSQDIGSTTAHQLALRTNGNVTIADTASGLQLDLGSTGTGLNVPNLTFRGITSPDTYYTGVTLGGAVASKAVVLNSTLDYSGLRDLSITRNFIASVSVASPSITCNTIIGDNGAGSSILNLSYSTLNINGLTMTADA</sequence>
<protein>
    <submittedName>
        <fullName evidence="2">Transglutaminase elicitor M81C</fullName>
    </submittedName>
</protein>
<dbReference type="EMBL" id="LNFO01003431">
    <property type="protein sequence ID" value="KUF82950.1"/>
    <property type="molecule type" value="Genomic_DNA"/>
</dbReference>
<evidence type="ECO:0000313" key="1">
    <source>
        <dbReference type="EMBL" id="KUF82950.1"/>
    </source>
</evidence>
<dbReference type="Proteomes" id="UP000054636">
    <property type="component" value="Unassembled WGS sequence"/>
</dbReference>
<evidence type="ECO:0000313" key="2">
    <source>
        <dbReference type="EMBL" id="KUF88718.1"/>
    </source>
</evidence>
<evidence type="ECO:0000313" key="4">
    <source>
        <dbReference type="Proteomes" id="UP000054636"/>
    </source>
</evidence>